<keyword evidence="8" id="KW-0325">Glycoprotein</keyword>
<keyword evidence="7" id="KW-0675">Receptor</keyword>
<sequence>MHLPFTAGGAKVVRVASWSKTHGLVRVDGHTYFPEKYNNFHGMTINATWFPFPPYLMEVAPTDANPSQVTAYAGRDYSILQAIAEALNFTVNFLSYQGWDQVMIRLIHREAYIRPIKLAVLPNLLEIYDFTFFIERATLGFSMAKPTIKPSWQSLYYPLEPEVWGSIAAAVILVFIVLMLMRPESEKKTHETWPVLKQVVGTLLDEAIPGGLPRSSPTRVVLTAWLIFSFIVGTLYRSNLTAYLTAPKYPPRVETLDDLVGKDAKITTTPDITEFIDSWKRSNSKLFKALSDRIEIVPTFTAGLLEAIEKGKAYVYERLNLEVLIAEHFTSKGGFTPLYVARQNIVPGYCGWPLSPNTPFKANLDHCILAFHGAGLIEKWTKEVLERTQFDSRRRMSTATEADGTSSGDQDAVEIHQVTTKALTLIHMQGPLFLFLVGAFLSFAVFIESSSGEYEYAMRAAQALFEETMKERRSRRCSSFFVLDEGSTVNVNKMLDSEYQGSDGTAIFKVVGGRVSDTNLTHALHSRAMSQVHRLRLLSWCVTVVVMSNDPSFLAAFAEASDNERLLLWETRLLVITSLDMPLLRRLLQDYWSFSMMNAMFLTSKAEENHERCQLYVHLPYSPAGAQVVRVGSWSTAHGLIPLDGYTFFPEKYNNFHSMSINVTWFPMPPYFEEIESHLKTNQMASFTGRGYRMLEVIAEALNFTINVMPFENWNVVRENIISRKAFIRPIKLAILPRFEKLYDFTMFIERATLGFTMTKPTIKPNWQSLSHPLQPEVWGSVVATVLLAFIVLMWMNSSGENKESETWLVVRQVVGTLLDEAITGELPRKSSTRVMLTAWLIFSFIVGTVYRSNLTASLTAPKYPRRAETLADLVATGAKIAMPPDMVNFVIGFKKSDSKLFKAVSERAEFVASFKEGIEQVSHKHKAYIYERLNMKALIAEHFTNQRGFTPLYVARDNILAGYCGWPLAPNTPFKTHLDRYIMDFHGGGLIEKWTTLVLEKAGFDSRQRQSKTEESSSESLQDTDKTP</sequence>
<evidence type="ECO:0000256" key="3">
    <source>
        <dbReference type="ARBA" id="ARBA00022475"/>
    </source>
</evidence>
<dbReference type="InterPro" id="IPR052192">
    <property type="entry name" value="Insect_Ionotropic_Sensory_Rcpt"/>
</dbReference>
<evidence type="ECO:0000256" key="9">
    <source>
        <dbReference type="SAM" id="MobiDB-lite"/>
    </source>
</evidence>
<accession>A0AAW0TJG3</accession>
<dbReference type="Proteomes" id="UP001487740">
    <property type="component" value="Unassembled WGS sequence"/>
</dbReference>
<evidence type="ECO:0000256" key="6">
    <source>
        <dbReference type="ARBA" id="ARBA00023136"/>
    </source>
</evidence>
<dbReference type="PANTHER" id="PTHR42643">
    <property type="entry name" value="IONOTROPIC RECEPTOR 20A-RELATED"/>
    <property type="match status" value="1"/>
</dbReference>
<comment type="similarity">
    <text evidence="2">Belongs to the glutamate-gated ion channel (TC 1.A.10.1) family.</text>
</comment>
<organism evidence="12 13">
    <name type="scientific">Scylla paramamosain</name>
    <name type="common">Mud crab</name>
    <dbReference type="NCBI Taxonomy" id="85552"/>
    <lineage>
        <taxon>Eukaryota</taxon>
        <taxon>Metazoa</taxon>
        <taxon>Ecdysozoa</taxon>
        <taxon>Arthropoda</taxon>
        <taxon>Crustacea</taxon>
        <taxon>Multicrustacea</taxon>
        <taxon>Malacostraca</taxon>
        <taxon>Eumalacostraca</taxon>
        <taxon>Eucarida</taxon>
        <taxon>Decapoda</taxon>
        <taxon>Pleocyemata</taxon>
        <taxon>Brachyura</taxon>
        <taxon>Eubrachyura</taxon>
        <taxon>Portunoidea</taxon>
        <taxon>Portunidae</taxon>
        <taxon>Portuninae</taxon>
        <taxon>Scylla</taxon>
    </lineage>
</organism>
<evidence type="ECO:0000256" key="4">
    <source>
        <dbReference type="ARBA" id="ARBA00022692"/>
    </source>
</evidence>
<evidence type="ECO:0000256" key="5">
    <source>
        <dbReference type="ARBA" id="ARBA00022989"/>
    </source>
</evidence>
<dbReference type="AlphaFoldDB" id="A0AAW0TJG3"/>
<dbReference type="EMBL" id="JARAKH010000029">
    <property type="protein sequence ID" value="KAK8387794.1"/>
    <property type="molecule type" value="Genomic_DNA"/>
</dbReference>
<reference evidence="12 13" key="1">
    <citation type="submission" date="2023-03" db="EMBL/GenBank/DDBJ databases">
        <title>High-quality genome of Scylla paramamosain provides insights in environmental adaptation.</title>
        <authorList>
            <person name="Zhang L."/>
        </authorList>
    </citation>
    <scope>NUCLEOTIDE SEQUENCE [LARGE SCALE GENOMIC DNA]</scope>
    <source>
        <strain evidence="12">LZ_2023a</strain>
        <tissue evidence="12">Muscle</tissue>
    </source>
</reference>
<feature type="compositionally biased region" description="Basic and acidic residues" evidence="9">
    <location>
        <begin position="1005"/>
        <end position="1016"/>
    </location>
</feature>
<dbReference type="GO" id="GO:0050906">
    <property type="term" value="P:detection of stimulus involved in sensory perception"/>
    <property type="evidence" value="ECO:0007669"/>
    <property type="project" value="UniProtKB-ARBA"/>
</dbReference>
<evidence type="ECO:0000259" key="11">
    <source>
        <dbReference type="Pfam" id="PF00060"/>
    </source>
</evidence>
<protein>
    <recommendedName>
        <fullName evidence="11">Ionotropic glutamate receptor C-terminal domain-containing protein</fullName>
    </recommendedName>
</protein>
<gene>
    <name evidence="12" type="ORF">O3P69_020008</name>
</gene>
<evidence type="ECO:0000256" key="8">
    <source>
        <dbReference type="ARBA" id="ARBA00023180"/>
    </source>
</evidence>
<dbReference type="InterPro" id="IPR001320">
    <property type="entry name" value="Iontro_rcpt_C"/>
</dbReference>
<dbReference type="GO" id="GO:0005886">
    <property type="term" value="C:plasma membrane"/>
    <property type="evidence" value="ECO:0007669"/>
    <property type="project" value="UniProtKB-SubCell"/>
</dbReference>
<feature type="transmembrane region" description="Helical" evidence="10">
    <location>
        <begin position="163"/>
        <end position="181"/>
    </location>
</feature>
<evidence type="ECO:0000256" key="10">
    <source>
        <dbReference type="SAM" id="Phobius"/>
    </source>
</evidence>
<evidence type="ECO:0000256" key="1">
    <source>
        <dbReference type="ARBA" id="ARBA00004651"/>
    </source>
</evidence>
<keyword evidence="6 10" id="KW-0472">Membrane</keyword>
<keyword evidence="5 10" id="KW-1133">Transmembrane helix</keyword>
<evidence type="ECO:0000256" key="2">
    <source>
        <dbReference type="ARBA" id="ARBA00008685"/>
    </source>
</evidence>
<dbReference type="Gene3D" id="1.10.287.70">
    <property type="match status" value="2"/>
</dbReference>
<feature type="domain" description="Ionotropic glutamate receptor C-terminal" evidence="11">
    <location>
        <begin position="162"/>
        <end position="436"/>
    </location>
</feature>
<keyword evidence="3" id="KW-1003">Cell membrane</keyword>
<feature type="region of interest" description="Disordered" evidence="9">
    <location>
        <begin position="1005"/>
        <end position="1029"/>
    </location>
</feature>
<dbReference type="PANTHER" id="PTHR42643:SF24">
    <property type="entry name" value="IONOTROPIC RECEPTOR 60A"/>
    <property type="match status" value="1"/>
</dbReference>
<dbReference type="Pfam" id="PF00060">
    <property type="entry name" value="Lig_chan"/>
    <property type="match status" value="2"/>
</dbReference>
<comment type="subcellular location">
    <subcellularLocation>
        <location evidence="1">Cell membrane</location>
        <topology evidence="1">Multi-pass membrane protein</topology>
    </subcellularLocation>
</comment>
<keyword evidence="13" id="KW-1185">Reference proteome</keyword>
<name>A0AAW0TJG3_SCYPA</name>
<proteinExistence type="inferred from homology"/>
<keyword evidence="4 10" id="KW-0812">Transmembrane</keyword>
<feature type="transmembrane region" description="Helical" evidence="10">
    <location>
        <begin position="430"/>
        <end position="447"/>
    </location>
</feature>
<evidence type="ECO:0000313" key="12">
    <source>
        <dbReference type="EMBL" id="KAK8387794.1"/>
    </source>
</evidence>
<feature type="domain" description="Ionotropic glutamate receptor C-terminal" evidence="11">
    <location>
        <begin position="782"/>
        <end position="927"/>
    </location>
</feature>
<dbReference type="SUPFAM" id="SSF53850">
    <property type="entry name" value="Periplasmic binding protein-like II"/>
    <property type="match status" value="2"/>
</dbReference>
<evidence type="ECO:0000256" key="7">
    <source>
        <dbReference type="ARBA" id="ARBA00023170"/>
    </source>
</evidence>
<evidence type="ECO:0000313" key="13">
    <source>
        <dbReference type="Proteomes" id="UP001487740"/>
    </source>
</evidence>
<comment type="caution">
    <text evidence="12">The sequence shown here is derived from an EMBL/GenBank/DDBJ whole genome shotgun (WGS) entry which is preliminary data.</text>
</comment>
<dbReference type="GO" id="GO:0015276">
    <property type="term" value="F:ligand-gated monoatomic ion channel activity"/>
    <property type="evidence" value="ECO:0007669"/>
    <property type="project" value="InterPro"/>
</dbReference>